<protein>
    <recommendedName>
        <fullName evidence="3">Glutamine amidotransferase type-2 domain-containing protein</fullName>
    </recommendedName>
</protein>
<organism evidence="1 2">
    <name type="scientific">Candidatus Roizmanbacteria bacterium RIFCSPLOWO2_02_FULL_38_10</name>
    <dbReference type="NCBI Taxonomy" id="1802074"/>
    <lineage>
        <taxon>Bacteria</taxon>
        <taxon>Candidatus Roizmaniibacteriota</taxon>
    </lineage>
</organism>
<evidence type="ECO:0000313" key="1">
    <source>
        <dbReference type="EMBL" id="OGK56745.1"/>
    </source>
</evidence>
<dbReference type="EMBL" id="MGAY01000025">
    <property type="protein sequence ID" value="OGK56745.1"/>
    <property type="molecule type" value="Genomic_DNA"/>
</dbReference>
<proteinExistence type="predicted"/>
<evidence type="ECO:0008006" key="3">
    <source>
        <dbReference type="Google" id="ProtNLM"/>
    </source>
</evidence>
<dbReference type="Proteomes" id="UP000176376">
    <property type="component" value="Unassembled WGS sequence"/>
</dbReference>
<dbReference type="Gene3D" id="3.60.20.10">
    <property type="entry name" value="Glutamine Phosphoribosylpyrophosphate, subunit 1, domain 1"/>
    <property type="match status" value="1"/>
</dbReference>
<gene>
    <name evidence="1" type="ORF">A3J15_02280</name>
</gene>
<evidence type="ECO:0000313" key="2">
    <source>
        <dbReference type="Proteomes" id="UP000176376"/>
    </source>
</evidence>
<accession>A0A1F7JMA9</accession>
<sequence>MCRFLLIKSKKEIKLTNLLNDFADKCRTSNEWQGDGWGISWKVEDRGWRIEKSLRPIWEDVDKFDKIPKSKFFVVHARGASFPKHKGFLDYNQPYLDKDLIFVFNGELFGVSVRAPGNIGAQKIFWLLNKDRNQRKTVVESLKNVRDLLISNSKSMLGMNMGLFHEDAILASCYYQKNAQYYTLHFMTSDSLSMISSEKIGNFSWQQMKKGDIIQL</sequence>
<dbReference type="InterPro" id="IPR029055">
    <property type="entry name" value="Ntn_hydrolases_N"/>
</dbReference>
<dbReference type="SUPFAM" id="SSF56235">
    <property type="entry name" value="N-terminal nucleophile aminohydrolases (Ntn hydrolases)"/>
    <property type="match status" value="1"/>
</dbReference>
<dbReference type="STRING" id="1802074.A3J15_02280"/>
<name>A0A1F7JMA9_9BACT</name>
<dbReference type="AlphaFoldDB" id="A0A1F7JMA9"/>
<comment type="caution">
    <text evidence="1">The sequence shown here is derived from an EMBL/GenBank/DDBJ whole genome shotgun (WGS) entry which is preliminary data.</text>
</comment>
<reference evidence="1 2" key="1">
    <citation type="journal article" date="2016" name="Nat. Commun.">
        <title>Thousands of microbial genomes shed light on interconnected biogeochemical processes in an aquifer system.</title>
        <authorList>
            <person name="Anantharaman K."/>
            <person name="Brown C.T."/>
            <person name="Hug L.A."/>
            <person name="Sharon I."/>
            <person name="Castelle C.J."/>
            <person name="Probst A.J."/>
            <person name="Thomas B.C."/>
            <person name="Singh A."/>
            <person name="Wilkins M.J."/>
            <person name="Karaoz U."/>
            <person name="Brodie E.L."/>
            <person name="Williams K.H."/>
            <person name="Hubbard S.S."/>
            <person name="Banfield J.F."/>
        </authorList>
    </citation>
    <scope>NUCLEOTIDE SEQUENCE [LARGE SCALE GENOMIC DNA]</scope>
</reference>